<organism evidence="7 8">
    <name type="scientific">Candidatus Sungiibacteriota bacterium</name>
    <dbReference type="NCBI Taxonomy" id="2750080"/>
    <lineage>
        <taxon>Bacteria</taxon>
        <taxon>Candidatus Sungiibacteriota</taxon>
    </lineage>
</organism>
<feature type="compositionally biased region" description="Basic and acidic residues" evidence="5">
    <location>
        <begin position="284"/>
        <end position="296"/>
    </location>
</feature>
<dbReference type="Pfam" id="PF00013">
    <property type="entry name" value="KH_1"/>
    <property type="match status" value="1"/>
</dbReference>
<dbReference type="Gene3D" id="3.30.230.70">
    <property type="entry name" value="GHMP Kinase, N-terminal domain"/>
    <property type="match status" value="1"/>
</dbReference>
<dbReference type="Proteomes" id="UP000724148">
    <property type="component" value="Unassembled WGS sequence"/>
</dbReference>
<dbReference type="Pfam" id="PF03725">
    <property type="entry name" value="RNase_PH_C"/>
    <property type="match status" value="1"/>
</dbReference>
<protein>
    <submittedName>
        <fullName evidence="7">S1 RNA-binding domain-containing protein</fullName>
    </submittedName>
</protein>
<feature type="domain" description="S1 motif" evidence="6">
    <location>
        <begin position="181"/>
        <end position="249"/>
    </location>
</feature>
<dbReference type="SMART" id="SM00316">
    <property type="entry name" value="S1"/>
    <property type="match status" value="1"/>
</dbReference>
<evidence type="ECO:0000256" key="5">
    <source>
        <dbReference type="SAM" id="MobiDB-lite"/>
    </source>
</evidence>
<evidence type="ECO:0000313" key="8">
    <source>
        <dbReference type="Proteomes" id="UP000724148"/>
    </source>
</evidence>
<dbReference type="PROSITE" id="PS50126">
    <property type="entry name" value="S1"/>
    <property type="match status" value="1"/>
</dbReference>
<dbReference type="InterPro" id="IPR004088">
    <property type="entry name" value="KH_dom_type_1"/>
</dbReference>
<dbReference type="InterPro" id="IPR027408">
    <property type="entry name" value="PNPase/RNase_PH_dom_sf"/>
</dbReference>
<accession>A0A931SCZ8</accession>
<dbReference type="GO" id="GO:0005829">
    <property type="term" value="C:cytosol"/>
    <property type="evidence" value="ECO:0007669"/>
    <property type="project" value="TreeGrafter"/>
</dbReference>
<dbReference type="PROSITE" id="PS50084">
    <property type="entry name" value="KH_TYPE_1"/>
    <property type="match status" value="1"/>
</dbReference>
<dbReference type="InterPro" id="IPR003029">
    <property type="entry name" value="S1_domain"/>
</dbReference>
<dbReference type="EMBL" id="JACOZA010000079">
    <property type="protein sequence ID" value="MBI2097096.1"/>
    <property type="molecule type" value="Genomic_DNA"/>
</dbReference>
<dbReference type="GO" id="GO:0003723">
    <property type="term" value="F:RNA binding"/>
    <property type="evidence" value="ECO:0007669"/>
    <property type="project" value="UniProtKB-UniRule"/>
</dbReference>
<dbReference type="SUPFAM" id="SSF54791">
    <property type="entry name" value="Eukaryotic type KH-domain (KH-domain type I)"/>
    <property type="match status" value="1"/>
</dbReference>
<keyword evidence="1" id="KW-0808">Transferase</keyword>
<dbReference type="InterPro" id="IPR012340">
    <property type="entry name" value="NA-bd_OB-fold"/>
</dbReference>
<evidence type="ECO:0000313" key="7">
    <source>
        <dbReference type="EMBL" id="MBI2097096.1"/>
    </source>
</evidence>
<dbReference type="PANTHER" id="PTHR11252:SF0">
    <property type="entry name" value="POLYRIBONUCLEOTIDE NUCLEOTIDYLTRANSFERASE 1, MITOCHONDRIAL"/>
    <property type="match status" value="1"/>
</dbReference>
<dbReference type="FunFam" id="3.30.1370.10:FF:000001">
    <property type="entry name" value="Polyribonucleotide nucleotidyltransferase"/>
    <property type="match status" value="1"/>
</dbReference>
<dbReference type="Gene3D" id="3.30.1370.10">
    <property type="entry name" value="K Homology domain, type 1"/>
    <property type="match status" value="1"/>
</dbReference>
<dbReference type="Gene3D" id="2.40.50.140">
    <property type="entry name" value="Nucleic acid-binding proteins"/>
    <property type="match status" value="1"/>
</dbReference>
<comment type="caution">
    <text evidence="7">The sequence shown here is derived from an EMBL/GenBank/DDBJ whole genome shotgun (WGS) entry which is preliminary data.</text>
</comment>
<dbReference type="GO" id="GO:0006402">
    <property type="term" value="P:mRNA catabolic process"/>
    <property type="evidence" value="ECO:0007669"/>
    <property type="project" value="InterPro"/>
</dbReference>
<dbReference type="InterPro" id="IPR036345">
    <property type="entry name" value="ExoRNase_PH_dom2_sf"/>
</dbReference>
<gene>
    <name evidence="7" type="ORF">HYT40_03040</name>
</gene>
<dbReference type="InterPro" id="IPR036612">
    <property type="entry name" value="KH_dom_type_1_sf"/>
</dbReference>
<evidence type="ECO:0000256" key="1">
    <source>
        <dbReference type="ARBA" id="ARBA00022679"/>
    </source>
</evidence>
<feature type="region of interest" description="Disordered" evidence="5">
    <location>
        <begin position="259"/>
        <end position="296"/>
    </location>
</feature>
<dbReference type="CDD" id="cd02393">
    <property type="entry name" value="KH-I_PNPase"/>
    <property type="match status" value="1"/>
</dbReference>
<dbReference type="InterPro" id="IPR015847">
    <property type="entry name" value="ExoRNase_PH_dom2"/>
</dbReference>
<dbReference type="SUPFAM" id="SSF50249">
    <property type="entry name" value="Nucleic acid-binding proteins"/>
    <property type="match status" value="1"/>
</dbReference>
<sequence length="296" mass="32155">VCASTLALMDAGVPIAKMAAGIAMGLMMDHKGNYKVLTDLQGPEDHHGDMDLKVAGTADGITALQMDVKIEGVTPEILRDALAQAKKARLEILDVMARTIPAPRPELSPTAPRIVSLKINPDKIRDLIGPGGKMINQIIDATGAQIDVEDDGTVFVTAENAESGKQAVEWIKKVTREIIPGEILEGPVTRIFTFGAMVEVAPKQEGLIHISELAPYRVEQVTDIVNVGDIIPVKVKNIDEQGRVNLSLKDVPGRYSEEDAARYQAAHPYGSLGERPRRGGAPTHRREDRPRGPRRY</sequence>
<dbReference type="InterPro" id="IPR004087">
    <property type="entry name" value="KH_dom"/>
</dbReference>
<dbReference type="AlphaFoldDB" id="A0A931SCZ8"/>
<dbReference type="SMART" id="SM00322">
    <property type="entry name" value="KH"/>
    <property type="match status" value="1"/>
</dbReference>
<evidence type="ECO:0000256" key="4">
    <source>
        <dbReference type="PROSITE-ProRule" id="PRU00117"/>
    </source>
</evidence>
<name>A0A931SCZ8_9BACT</name>
<dbReference type="GO" id="GO:0000175">
    <property type="term" value="F:3'-5'-RNA exonuclease activity"/>
    <property type="evidence" value="ECO:0007669"/>
    <property type="project" value="TreeGrafter"/>
</dbReference>
<dbReference type="InterPro" id="IPR012162">
    <property type="entry name" value="PNPase"/>
</dbReference>
<reference evidence="7" key="1">
    <citation type="submission" date="2020-07" db="EMBL/GenBank/DDBJ databases">
        <title>Huge and variable diversity of episymbiotic CPR bacteria and DPANN archaea in groundwater ecosystems.</title>
        <authorList>
            <person name="He C.Y."/>
            <person name="Keren R."/>
            <person name="Whittaker M."/>
            <person name="Farag I.F."/>
            <person name="Doudna J."/>
            <person name="Cate J.H.D."/>
            <person name="Banfield J.F."/>
        </authorList>
    </citation>
    <scope>NUCLEOTIDE SEQUENCE</scope>
    <source>
        <strain evidence="7">NC_groundwater_193_Ag_S-0.1um_51_7</strain>
    </source>
</reference>
<dbReference type="GO" id="GO:0004654">
    <property type="term" value="F:polyribonucleotide nucleotidyltransferase activity"/>
    <property type="evidence" value="ECO:0007669"/>
    <property type="project" value="InterPro"/>
</dbReference>
<keyword evidence="2" id="KW-0548">Nucleotidyltransferase</keyword>
<dbReference type="PANTHER" id="PTHR11252">
    <property type="entry name" value="POLYRIBONUCLEOTIDE NUCLEOTIDYLTRANSFERASE"/>
    <property type="match status" value="1"/>
</dbReference>
<evidence type="ECO:0000256" key="2">
    <source>
        <dbReference type="ARBA" id="ARBA00022695"/>
    </source>
</evidence>
<keyword evidence="3 4" id="KW-0694">RNA-binding</keyword>
<evidence type="ECO:0000259" key="6">
    <source>
        <dbReference type="PROSITE" id="PS50126"/>
    </source>
</evidence>
<dbReference type="SUPFAM" id="SSF55666">
    <property type="entry name" value="Ribonuclease PH domain 2-like"/>
    <property type="match status" value="1"/>
</dbReference>
<dbReference type="Pfam" id="PF00575">
    <property type="entry name" value="S1"/>
    <property type="match status" value="1"/>
</dbReference>
<feature type="non-terminal residue" evidence="7">
    <location>
        <position position="1"/>
    </location>
</feature>
<proteinExistence type="predicted"/>
<evidence type="ECO:0000256" key="3">
    <source>
        <dbReference type="ARBA" id="ARBA00022884"/>
    </source>
</evidence>